<dbReference type="STRING" id="568069.A0A1J1IJL5"/>
<evidence type="ECO:0000259" key="12">
    <source>
        <dbReference type="Pfam" id="PF05644"/>
    </source>
</evidence>
<accession>A0A1J1IJL5</accession>
<comment type="similarity">
    <text evidence="3">Belongs to the Tango11 family.</text>
</comment>
<evidence type="ECO:0000313" key="13">
    <source>
        <dbReference type="EMBL" id="CRK99246.1"/>
    </source>
</evidence>
<evidence type="ECO:0000256" key="5">
    <source>
        <dbReference type="ARBA" id="ARBA00022787"/>
    </source>
</evidence>
<evidence type="ECO:0000256" key="10">
    <source>
        <dbReference type="ARBA" id="ARBA00023140"/>
    </source>
</evidence>
<evidence type="ECO:0000313" key="14">
    <source>
        <dbReference type="Proteomes" id="UP000183832"/>
    </source>
</evidence>
<proteinExistence type="inferred from homology"/>
<evidence type="ECO:0000256" key="2">
    <source>
        <dbReference type="ARBA" id="ARBA00004275"/>
    </source>
</evidence>
<dbReference type="InterPro" id="IPR008518">
    <property type="entry name" value="Mff/Tango-11"/>
</dbReference>
<keyword evidence="5" id="KW-1000">Mitochondrion outer membrane</keyword>
<keyword evidence="14" id="KW-1185">Reference proteome</keyword>
<organism evidence="13 14">
    <name type="scientific">Clunio marinus</name>
    <dbReference type="NCBI Taxonomy" id="568069"/>
    <lineage>
        <taxon>Eukaryota</taxon>
        <taxon>Metazoa</taxon>
        <taxon>Ecdysozoa</taxon>
        <taxon>Arthropoda</taxon>
        <taxon>Hexapoda</taxon>
        <taxon>Insecta</taxon>
        <taxon>Pterygota</taxon>
        <taxon>Neoptera</taxon>
        <taxon>Endopterygota</taxon>
        <taxon>Diptera</taxon>
        <taxon>Nematocera</taxon>
        <taxon>Chironomoidea</taxon>
        <taxon>Chironomidae</taxon>
        <taxon>Clunio</taxon>
    </lineage>
</organism>
<name>A0A1J1IJL5_9DIPT</name>
<dbReference type="InterPro" id="IPR039433">
    <property type="entry name" value="Mff-like_dom"/>
</dbReference>
<gene>
    <name evidence="13" type="ORF">CLUMA_CG012640</name>
</gene>
<keyword evidence="6 11" id="KW-1133">Transmembrane helix</keyword>
<evidence type="ECO:0000256" key="4">
    <source>
        <dbReference type="ARBA" id="ARBA00022692"/>
    </source>
</evidence>
<sequence length="248" mass="28587">MSYNSTSPTNYGFEGDPLLEAYMNAKFSEEISEKMKVPKRITANGVELENNEILNGNQMNSWNYHEKIDMTVPDRIVVIGQDQHLVISGTKSAPREIMLENSILPKDPGMIRVSTPPRVITLSEHHFPSASDELEDDEDSRYFEPKNLDFNEDSKKGMKNNRKINQNSHEMIHHREETPQFGSGIGSIENLSTSHDEALHLRKQVAKLNRRLLNVEIDNLQRTQREKILYALGVAYFVLKAIYWFNRK</sequence>
<feature type="domain" description="Mff-like" evidence="12">
    <location>
        <begin position="21"/>
        <end position="159"/>
    </location>
</feature>
<dbReference type="AlphaFoldDB" id="A0A1J1IJL5"/>
<evidence type="ECO:0000256" key="7">
    <source>
        <dbReference type="ARBA" id="ARBA00023054"/>
    </source>
</evidence>
<evidence type="ECO:0000256" key="8">
    <source>
        <dbReference type="ARBA" id="ARBA00023128"/>
    </source>
</evidence>
<dbReference type="Pfam" id="PF05644">
    <property type="entry name" value="Miff"/>
    <property type="match status" value="1"/>
</dbReference>
<keyword evidence="10" id="KW-0576">Peroxisome</keyword>
<evidence type="ECO:0000256" key="6">
    <source>
        <dbReference type="ARBA" id="ARBA00022989"/>
    </source>
</evidence>
<comment type="subcellular location">
    <subcellularLocation>
        <location evidence="1">Mitochondrion outer membrane</location>
        <topology evidence="1">Single-pass type IV membrane protein</topology>
    </subcellularLocation>
    <subcellularLocation>
        <location evidence="2">Peroxisome</location>
    </subcellularLocation>
</comment>
<dbReference type="Proteomes" id="UP000183832">
    <property type="component" value="Unassembled WGS sequence"/>
</dbReference>
<protein>
    <submittedName>
        <fullName evidence="13">CLUMA_CG012640, isoform A</fullName>
    </submittedName>
</protein>
<dbReference type="PANTHER" id="PTHR16501:SF6">
    <property type="entry name" value="TRANSPORT AND GOLGI ORGANIZATION PROTEIN 11"/>
    <property type="match status" value="1"/>
</dbReference>
<evidence type="ECO:0000256" key="3">
    <source>
        <dbReference type="ARBA" id="ARBA00009806"/>
    </source>
</evidence>
<dbReference type="EMBL" id="CVRI01000050">
    <property type="protein sequence ID" value="CRK99246.1"/>
    <property type="molecule type" value="Genomic_DNA"/>
</dbReference>
<keyword evidence="8" id="KW-0496">Mitochondrion</keyword>
<feature type="transmembrane region" description="Helical" evidence="11">
    <location>
        <begin position="228"/>
        <end position="245"/>
    </location>
</feature>
<keyword evidence="7" id="KW-0175">Coiled coil</keyword>
<evidence type="ECO:0000256" key="11">
    <source>
        <dbReference type="SAM" id="Phobius"/>
    </source>
</evidence>
<reference evidence="13 14" key="1">
    <citation type="submission" date="2015-04" db="EMBL/GenBank/DDBJ databases">
        <authorList>
            <person name="Syromyatnikov M.Y."/>
            <person name="Popov V.N."/>
        </authorList>
    </citation>
    <scope>NUCLEOTIDE SEQUENCE [LARGE SCALE GENOMIC DNA]</scope>
</reference>
<evidence type="ECO:0000256" key="1">
    <source>
        <dbReference type="ARBA" id="ARBA00004200"/>
    </source>
</evidence>
<dbReference type="OrthoDB" id="5986838at2759"/>
<keyword evidence="4 11" id="KW-0812">Transmembrane</keyword>
<dbReference type="GO" id="GO:0005741">
    <property type="term" value="C:mitochondrial outer membrane"/>
    <property type="evidence" value="ECO:0007669"/>
    <property type="project" value="UniProtKB-SubCell"/>
</dbReference>
<dbReference type="PANTHER" id="PTHR16501">
    <property type="entry name" value="TRANSPORT AND GOLGI ORGANIZATION PROTEIN 11"/>
    <property type="match status" value="1"/>
</dbReference>
<keyword evidence="9 11" id="KW-0472">Membrane</keyword>
<dbReference type="GO" id="GO:0005777">
    <property type="term" value="C:peroxisome"/>
    <property type="evidence" value="ECO:0007669"/>
    <property type="project" value="UniProtKB-SubCell"/>
</dbReference>
<evidence type="ECO:0000256" key="9">
    <source>
        <dbReference type="ARBA" id="ARBA00023136"/>
    </source>
</evidence>